<name>A0ABM9T1Y7_THIA3</name>
<proteinExistence type="predicted"/>
<keyword evidence="1" id="KW-0812">Transmembrane</keyword>
<keyword evidence="1" id="KW-1133">Transmembrane helix</keyword>
<comment type="caution">
    <text evidence="2">The sequence shown here is derived from an EMBL/GenBank/DDBJ whole genome shotgun (WGS) entry which is preliminary data.</text>
</comment>
<sequence length="112" mass="13074">MMWQTIKLYWGYFRNTLGTLILLLPFFLAAWVFHLAMGLGNGSGDIWMGIMGAGAVLLLFRKQWRLWVILFPELWGMARPIFGSLFHMLRARLSGGLLRVRTDWNDLRRAMK</sequence>
<protein>
    <submittedName>
        <fullName evidence="2">Uncharacterized protein</fullName>
    </submittedName>
</protein>
<gene>
    <name evidence="2" type="ORF">THICB1_10149</name>
</gene>
<evidence type="ECO:0000313" key="2">
    <source>
        <dbReference type="EMBL" id="CQR26406.1"/>
    </source>
</evidence>
<feature type="transmembrane region" description="Helical" evidence="1">
    <location>
        <begin position="39"/>
        <end position="60"/>
    </location>
</feature>
<reference evidence="2 3" key="1">
    <citation type="submission" date="2015-03" db="EMBL/GenBank/DDBJ databases">
        <authorList>
            <person name="Regsiter A."/>
            <person name="william w."/>
        </authorList>
    </citation>
    <scope>NUCLEOTIDE SEQUENCE [LARGE SCALE GENOMIC DNA]</scope>
    <source>
        <strain evidence="2 3">CB1</strain>
    </source>
</reference>
<accession>A0ABM9T1Y7</accession>
<evidence type="ECO:0000256" key="1">
    <source>
        <dbReference type="SAM" id="Phobius"/>
    </source>
</evidence>
<keyword evidence="1" id="KW-0472">Membrane</keyword>
<organism evidence="2 3">
    <name type="scientific">Thiomonas arsenitoxydans (strain DSM 22701 / CIP 110005 / 3As)</name>
    <dbReference type="NCBI Taxonomy" id="426114"/>
    <lineage>
        <taxon>Bacteria</taxon>
        <taxon>Pseudomonadati</taxon>
        <taxon>Pseudomonadota</taxon>
        <taxon>Betaproteobacteria</taxon>
        <taxon>Burkholderiales</taxon>
        <taxon>Thiomonas</taxon>
    </lineage>
</organism>
<dbReference type="EMBL" id="CTRI01000001">
    <property type="protein sequence ID" value="CQR26406.1"/>
    <property type="molecule type" value="Genomic_DNA"/>
</dbReference>
<feature type="transmembrane region" description="Helical" evidence="1">
    <location>
        <begin position="12"/>
        <end position="33"/>
    </location>
</feature>
<evidence type="ECO:0000313" key="3">
    <source>
        <dbReference type="Proteomes" id="UP000078599"/>
    </source>
</evidence>
<dbReference type="Proteomes" id="UP000078599">
    <property type="component" value="Unassembled WGS sequence"/>
</dbReference>
<keyword evidence="3" id="KW-1185">Reference proteome</keyword>